<organism evidence="1 2">
    <name type="scientific">Naganishia adeliensis</name>
    <dbReference type="NCBI Taxonomy" id="92952"/>
    <lineage>
        <taxon>Eukaryota</taxon>
        <taxon>Fungi</taxon>
        <taxon>Dikarya</taxon>
        <taxon>Basidiomycota</taxon>
        <taxon>Agaricomycotina</taxon>
        <taxon>Tremellomycetes</taxon>
        <taxon>Filobasidiales</taxon>
        <taxon>Filobasidiaceae</taxon>
        <taxon>Naganishia</taxon>
    </lineage>
</organism>
<dbReference type="Proteomes" id="UP001230649">
    <property type="component" value="Unassembled WGS sequence"/>
</dbReference>
<name>A0ACC2V7M9_9TREE</name>
<sequence length="243" mass="27514">MSSREQIKQSCLTSIRSVQGAEKLFLGKLEDSLDIFLNAYEPNFFAFVKEKLPNRSPEQKYATGMIICQLLYDPLSKDDPDDVQFSPDARFWKRYEPCNSNLELQEVDTKLLDLGKSSLRLLAEMQMQHPLAQRHPVRYQYVKQILMDLGVTKIKTSFKALGEWESDRQAEVTASMEEGSMASHKTPHATVETDGSPQEDGSRQSTISFPAPTEPSSAGTSPSQWVHIFNPGPTLQDLRDRTR</sequence>
<keyword evidence="2" id="KW-1185">Reference proteome</keyword>
<evidence type="ECO:0000313" key="2">
    <source>
        <dbReference type="Proteomes" id="UP001230649"/>
    </source>
</evidence>
<evidence type="ECO:0000313" key="1">
    <source>
        <dbReference type="EMBL" id="KAJ9095179.1"/>
    </source>
</evidence>
<proteinExistence type="predicted"/>
<comment type="caution">
    <text evidence="1">The sequence shown here is derived from an EMBL/GenBank/DDBJ whole genome shotgun (WGS) entry which is preliminary data.</text>
</comment>
<gene>
    <name evidence="1" type="ORF">QFC20_006718</name>
</gene>
<accession>A0ACC2V7M9</accession>
<dbReference type="EMBL" id="JASBWS010000127">
    <property type="protein sequence ID" value="KAJ9095179.1"/>
    <property type="molecule type" value="Genomic_DNA"/>
</dbReference>
<reference evidence="1" key="1">
    <citation type="submission" date="2023-04" db="EMBL/GenBank/DDBJ databases">
        <title>Draft Genome sequencing of Naganishia species isolated from polar environments using Oxford Nanopore Technology.</title>
        <authorList>
            <person name="Leo P."/>
            <person name="Venkateswaran K."/>
        </authorList>
    </citation>
    <scope>NUCLEOTIDE SEQUENCE</scope>
    <source>
        <strain evidence="1">MNA-CCFEE 5262</strain>
    </source>
</reference>
<protein>
    <submittedName>
        <fullName evidence="1">Uncharacterized protein</fullName>
    </submittedName>
</protein>